<feature type="coiled-coil region" evidence="2">
    <location>
        <begin position="1049"/>
        <end position="1076"/>
    </location>
</feature>
<keyword evidence="1" id="KW-0862">Zinc</keyword>
<feature type="domain" description="Reverse transcriptase" evidence="5">
    <location>
        <begin position="2427"/>
        <end position="2738"/>
    </location>
</feature>
<keyword evidence="1" id="KW-0479">Metal-binding</keyword>
<feature type="domain" description="C2H2-type" evidence="4">
    <location>
        <begin position="2929"/>
        <end position="2960"/>
    </location>
</feature>
<feature type="region of interest" description="Disordered" evidence="3">
    <location>
        <begin position="3620"/>
        <end position="3702"/>
    </location>
</feature>
<dbReference type="Proteomes" id="UP000604046">
    <property type="component" value="Unassembled WGS sequence"/>
</dbReference>
<proteinExistence type="predicted"/>
<dbReference type="GO" id="GO:0008270">
    <property type="term" value="F:zinc ion binding"/>
    <property type="evidence" value="ECO:0007669"/>
    <property type="project" value="UniProtKB-KW"/>
</dbReference>
<evidence type="ECO:0000256" key="2">
    <source>
        <dbReference type="SAM" id="Coils"/>
    </source>
</evidence>
<evidence type="ECO:0000256" key="1">
    <source>
        <dbReference type="PROSITE-ProRule" id="PRU00042"/>
    </source>
</evidence>
<gene>
    <name evidence="6" type="ORF">SNAT2548_LOCUS21182</name>
</gene>
<evidence type="ECO:0000313" key="6">
    <source>
        <dbReference type="EMBL" id="CAE7388479.1"/>
    </source>
</evidence>
<evidence type="ECO:0000259" key="4">
    <source>
        <dbReference type="PROSITE" id="PS50157"/>
    </source>
</evidence>
<evidence type="ECO:0000256" key="3">
    <source>
        <dbReference type="SAM" id="MobiDB-lite"/>
    </source>
</evidence>
<accession>A0A812QK31</accession>
<dbReference type="PANTHER" id="PTHR19446">
    <property type="entry name" value="REVERSE TRANSCRIPTASES"/>
    <property type="match status" value="1"/>
</dbReference>
<dbReference type="PROSITE" id="PS00028">
    <property type="entry name" value="ZINC_FINGER_C2H2_1"/>
    <property type="match status" value="1"/>
</dbReference>
<evidence type="ECO:0000313" key="7">
    <source>
        <dbReference type="Proteomes" id="UP000604046"/>
    </source>
</evidence>
<dbReference type="InterPro" id="IPR036691">
    <property type="entry name" value="Endo/exonu/phosph_ase_sf"/>
</dbReference>
<keyword evidence="7" id="KW-1185">Reference proteome</keyword>
<dbReference type="Pfam" id="PF03372">
    <property type="entry name" value="Exo_endo_phos"/>
    <property type="match status" value="1"/>
</dbReference>
<name>A0A812QK31_9DINO</name>
<keyword evidence="1" id="KW-0863">Zinc-finger</keyword>
<comment type="caution">
    <text evidence="6">The sequence shown here is derived from an EMBL/GenBank/DDBJ whole genome shotgun (WGS) entry which is preliminary data.</text>
</comment>
<dbReference type="SUPFAM" id="SSF54001">
    <property type="entry name" value="Cysteine proteinases"/>
    <property type="match status" value="1"/>
</dbReference>
<dbReference type="PROSITE" id="PS50157">
    <property type="entry name" value="ZINC_FINGER_C2H2_2"/>
    <property type="match status" value="1"/>
</dbReference>
<feature type="compositionally biased region" description="Polar residues" evidence="3">
    <location>
        <begin position="3632"/>
        <end position="3642"/>
    </location>
</feature>
<feature type="compositionally biased region" description="Basic and acidic residues" evidence="3">
    <location>
        <begin position="353"/>
        <end position="377"/>
    </location>
</feature>
<dbReference type="InterPro" id="IPR005135">
    <property type="entry name" value="Endo/exonuclease/phosphatase"/>
</dbReference>
<feature type="region of interest" description="Disordered" evidence="3">
    <location>
        <begin position="333"/>
        <end position="393"/>
    </location>
</feature>
<dbReference type="InterPro" id="IPR013087">
    <property type="entry name" value="Znf_C2H2_type"/>
</dbReference>
<dbReference type="InterPro" id="IPR038765">
    <property type="entry name" value="Papain-like_cys_pep_sf"/>
</dbReference>
<dbReference type="SUPFAM" id="SSF56219">
    <property type="entry name" value="DNase I-like"/>
    <property type="match status" value="1"/>
</dbReference>
<dbReference type="PROSITE" id="PS50878">
    <property type="entry name" value="RT_POL"/>
    <property type="match status" value="1"/>
</dbReference>
<dbReference type="SUPFAM" id="SSF56672">
    <property type="entry name" value="DNA/RNA polymerases"/>
    <property type="match status" value="1"/>
</dbReference>
<dbReference type="Gene3D" id="3.60.10.10">
    <property type="entry name" value="Endonuclease/exonuclease/phosphatase"/>
    <property type="match status" value="1"/>
</dbReference>
<organism evidence="6 7">
    <name type="scientific">Symbiodinium natans</name>
    <dbReference type="NCBI Taxonomy" id="878477"/>
    <lineage>
        <taxon>Eukaryota</taxon>
        <taxon>Sar</taxon>
        <taxon>Alveolata</taxon>
        <taxon>Dinophyceae</taxon>
        <taxon>Suessiales</taxon>
        <taxon>Symbiodiniaceae</taxon>
        <taxon>Symbiodinium</taxon>
    </lineage>
</organism>
<keyword evidence="2" id="KW-0175">Coiled coil</keyword>
<reference evidence="6" key="1">
    <citation type="submission" date="2021-02" db="EMBL/GenBank/DDBJ databases">
        <authorList>
            <person name="Dougan E. K."/>
            <person name="Rhodes N."/>
            <person name="Thang M."/>
            <person name="Chan C."/>
        </authorList>
    </citation>
    <scope>NUCLEOTIDE SEQUENCE</scope>
</reference>
<dbReference type="GO" id="GO:0003824">
    <property type="term" value="F:catalytic activity"/>
    <property type="evidence" value="ECO:0007669"/>
    <property type="project" value="InterPro"/>
</dbReference>
<dbReference type="EMBL" id="CAJNDS010002238">
    <property type="protein sequence ID" value="CAE7388479.1"/>
    <property type="molecule type" value="Genomic_DNA"/>
</dbReference>
<evidence type="ECO:0000259" key="5">
    <source>
        <dbReference type="PROSITE" id="PS50878"/>
    </source>
</evidence>
<dbReference type="InterPro" id="IPR043502">
    <property type="entry name" value="DNA/RNA_pol_sf"/>
</dbReference>
<protein>
    <submittedName>
        <fullName evidence="6">Uncharacterized protein</fullName>
    </submittedName>
</protein>
<dbReference type="Pfam" id="PF00078">
    <property type="entry name" value="RVT_1"/>
    <property type="match status" value="1"/>
</dbReference>
<sequence length="3832" mass="425508">MAGGAPGPLDYPNGIDEAAALRHLDVEVASDLRHIFQECGVPLPLQYRLSINFRTVRRFASYADTRAEVRAALRTDHTLDATDQASRAVVASVVAAWEASKEYAGKEASLKAEARVLGVVRPVTQTEKQAMRAAFEAVHGSIEETYEPSEEYLSAKIEEVESGEVAASPLSEVISKKRAKTQGIQTSVDTTGHVRIVRQKAKGSLPAHTEELRTVLRVEANMWTFLASKYRNQAMFRGMTPAVWLDYVNYLLGDKVYLMQVPTPGGKGKGDQQPLRPPWQVLLTYEYEMRREAVKKAFRESRALVDTLAEVQGNAQLKEQFFVSPIALQGRSEPAWKRPWQPGGESEAAWGKPWDKWQKGNRKGDFKGSKKGKEAKSGKKGKDRKGGDLVTRTPDNRLICPRLRQTTSHLAALDGASRCFAGNRWSWREELTFGAVLVHGFTLNLREIDICRDGTKSDLSQKALWDSLEKEIRSGAWDVVILSPPCSTFSRARYRSRPDGSGPRPLRSRFHTFGFPWLSASHRALVQEHNFFVEQCAAMIQLMSSLGHFWLLEHPEDLGRLPNGDDPASIWQWPQIRTAVGDAPCWGLRQCDYSADTPKPTRLASNLPGARVFGSSWPSFQEDGTYAGPILRCDHHHGPGAGWSSGQWRTAGTEAYPSPLCAFLADLVASALSASFGTDGPEQHAAEQFATFLLQQDRPPAPHDAQALITLLPLEAPRVSAQTAAGQAFFGGAYCKGGVVGLRRSCREFPATLRVLCTLLRHAFPGQIFSSVAVFVDAATQMHRDSHNAPYPNLLLALSTFSNGQVWQQDQNGDVWRTVHGTPCPGILLDVAQAPQLLRAWERFHQTEPWSGGSRVVLVGYCVRQLQALDVSSLSLLSQLGFLLPPSVTAGVARGDTAVTLAEPSGPVADAGTPLASKEWQHAERVQRAIRNFVLEEVGDLRKAALQLAVGRMKSSPFSEQGVQRLRQQVASMLPDPDLALQVPERQPFLLHLLSQSLKLLGDPDWACLTQGEECFATGVPLGDEVPLPRTPQVYRERVKERTLDVTPFQQIMNNYESAELSADKLEEHFAAEERAGRMIPSTEPALRAEYGDTLLVASMGALLKPNGDIRPLHDGTHGIGLNNRIKILDRLEMPGPDEILETVALGQESKEAVFCISADIAQAHRLTKIRRADWAKLGCKARSEARTVWVNTVGTFGISSAAYHWSRLFGCIGRWVHRVMLTVWQMQVVFADDLHLLTAGQHKFLTMWMCLAAYELVGTPFAYRKFRGGTVVDFVGYEISYTDRRAGISERRCSWLVKWILEAEQADWIVVGRSVIELAGRLSFVARLLTWIKPFLSPLHSWCAVLARGTAVRMPVLVYLCLIFVRRQLQDRGRLVRPVVDWRASRQAFRTDAKCAPNRVVLGGWLLGKEGIPRKAPWFSLALSPSEAPWLFKPNGESQWASTAAELLASYVALVAFGLLEGSRAFGDTFDAVLVGGTDNQATPQAQARGSSASWPLLGILMQVTATLQPHGAQMKLVWRPRETNVEADDLTNENFALFDSEQRVERRCSWLVKWILEAEQADWIVVGRSVIELAGRLSFVARLLTWIKPFLSPLHSWCAVLARGTAVRMPVLVYLCLIFVRRQLQDRGRLVRPVVDWRASRQAFRTDAKCAPNRVVLGGWLLGKEGIPRKAPWFSLALSPSEAPWLFKPNGESQWASTAAELLASYVALVAFGLLEGSRAFGDTFDAVLVGGTDNQATPQAQARGSSASWPLLGILMQVTATLQPHGAQMKLVWRPRETNVEADDLTNENFALFDSEQRVKVSWDDIPMDFMRELAAAHEDFLEAKKEGHDAPDACGRGDSPGSTCWVMHPAADMHGSALPLRGHYVPGFTRFTRGDSPGSTCWVMHPAADMHGNKQELGGRPGAVFTSKGLPGSSTAAPSRFPYAKHGPRLTVLTLNVGGLSQDAWDEVQIWIHDQCTQDIILLQETHWSHSNMFFLPRYIVIHSGTAGHRHQGCAILLSKQRFTPSGVRWAPIVPGHLLHARASLGTKPVDVVCLYQHCWSHNGDTASLLQRRERLWVQLDKLLGGVPRRNVLVLGGDFNVGGRMDGQVFGPGTKSARAPPPDQPLFQSLLQTHSLQAINTWKSGLRAFTFQNGETFTQIDFLIGRARQVDDMARGAESDHNCPVLKWRYGPLHHPVYGSFPACWYATAPATPSVPKQAKLSLAQTPEAIRAFREKLALALPNAETPQELNDCLQEAATPLMVEEPRPPLSHLPQVRGLVGAMWEARRRALEVSWSTGLSVLPLSLSNIWDVVVRLHFTARVRIQLRSVWQGWCSAARYLALHRALRKTSRKARRQVMDDRISAAAQAEQQGDSSALFAVVRTFMPKQPRMRTQLRGPEGELLSSAAEADAYEAYCRTVYAPALSAREELPPLAPPAENTAPPVPPAAVFPPLWADSWLTWLPKQGKTGTTPAEQRPISLTDCGGKAVTKAFTSQLQPTLREALAPWPQFAYLGGRCIEHAVARVTAHCVAVRDRLASGRVTLKQRRAGSGPQGQCYGGVMVSVDCSKAFDTVDRQVLKSELCSAGVHPEDVDFIMRMHTAISYHPVPKDPRRAVHSKRGVRQGCALAPSLWSLITVALLRALAEKCGTQWVTDLVTMYADDLLETWEVYTRKDLDLLMQAVSQSFQLLEALGLQVQPQKTKVVLALRGRQARLWIRRHTLDTPDGRVLLIPAPNGKPHHLPIVSSIKYLGVVLSYGDFEGATLTHRLSCAEANRSRILRILHSRSVSLRRRVQLWRACVFSSAVYGLHVVGLRPKHLRRLTVALVRHLRAIAGSFAHIHHEASRALLDRLGVADPLETIRQRNQTLVESSWSTKDPQVSHPRVLGRLRVVNEALTRLSSSLRAQTEAVQGELVDQVLPSPPRSREGAPWGQLVHSSGGLKEALFHCWHCDLCFAELAALKRHLQDAHDAHTLPEELIDQEMAEVFGKRPHAGKPGQENAVRDREEMTLRMGQLLLRHTDYLARLRSDHTVIITYRNDDTPECLLPALLEKAETWRRLKLEKSPNLTRTLRQTLLLYTLQELRERAMMLETSAAQAQADRTRFTELRWMTAEGHWNHLVYDPSEEIMVVDPQKRPRPRAEVLKELERLIIIFKTPELILKYDSFRPLKGKLEGPLMTFQLELSLQSPVAHEAMQILRGWFGLSHMLLMGARIKPERAIRPHLAQVVGDRASQQDCAEFLGHLLRRGGPPAAQGEWQARTVPETAQPAPVRDSGQGILYLELPDSATTLQDCITHWHAQHDPLVCPHALVRATPLVYLCLGRYRERSDGEGNHRTLKAQHRIQCTPHAELVIPVFQGSSTSVTMSRYRLLAGVYHLGDTVNRGHYRSFMASGDFASATAPHGSPTWWCTEARMLRKRLVEPLFMLRGPFTPLRKRQRKAKGARTADIADALQLFSYWLETGDTSASKAEGCHQVGLYCSRLDHVLPYSRLKPKSNRLSVESARPRGLVELVTEQWRAGVSLAILMPPNCGVMAGCWDAAAPWPAQRALYQDSRSLACSQRPQQPQPRPVPANQFQPVRLQRFQPLRTSPLQSYATAPTQRFLQVKHLSAPSVPVRRMPNVAYTVSQPLVVVGVSSTPQAIQERRAPASSPVSSLPTSELQPEAAVKRAAASCDPTPSDLSLKDEPACVTPKGKPTAFSRDLETTPSTTCPNEGSDDDTTGSIEVAQDIAASSGDQLQTMLQAEGKGPTSPKQPKQAWPDPQLVALMERLRKVDDRNMEQAPTILAKAQHLHQQRVAEAEQGYCFGWMWRAAAPRLGRAEGVTPVRCGVRNKFDEEIQALAELRRSQRSQ</sequence>
<dbReference type="CDD" id="cd01650">
    <property type="entry name" value="RT_nLTR_like"/>
    <property type="match status" value="1"/>
</dbReference>
<dbReference type="InterPro" id="IPR000477">
    <property type="entry name" value="RT_dom"/>
</dbReference>